<dbReference type="PRINTS" id="PR00039">
    <property type="entry name" value="HTHLYSR"/>
</dbReference>
<dbReference type="PANTHER" id="PTHR30346:SF26">
    <property type="entry name" value="HYDROGEN PEROXIDE-INDUCIBLE GENES ACTIVATOR"/>
    <property type="match status" value="1"/>
</dbReference>
<dbReference type="SUPFAM" id="SSF46785">
    <property type="entry name" value="Winged helix' DNA-binding domain"/>
    <property type="match status" value="1"/>
</dbReference>
<keyword evidence="2" id="KW-0805">Transcription regulation</keyword>
<dbReference type="Proteomes" id="UP000231019">
    <property type="component" value="Unassembled WGS sequence"/>
</dbReference>
<gene>
    <name evidence="7" type="ORF">COW36_14000</name>
</gene>
<dbReference type="InterPro" id="IPR036388">
    <property type="entry name" value="WH-like_DNA-bd_sf"/>
</dbReference>
<dbReference type="PANTHER" id="PTHR30346">
    <property type="entry name" value="TRANSCRIPTIONAL DUAL REGULATOR HCAR-RELATED"/>
    <property type="match status" value="1"/>
</dbReference>
<dbReference type="Pfam" id="PF00126">
    <property type="entry name" value="HTH_1"/>
    <property type="match status" value="1"/>
</dbReference>
<evidence type="ECO:0000256" key="2">
    <source>
        <dbReference type="ARBA" id="ARBA00023015"/>
    </source>
</evidence>
<keyword evidence="4" id="KW-0010">Activator</keyword>
<dbReference type="SUPFAM" id="SSF53850">
    <property type="entry name" value="Periplasmic binding protein-like II"/>
    <property type="match status" value="1"/>
</dbReference>
<keyword evidence="5" id="KW-0804">Transcription</keyword>
<organism evidence="7 8">
    <name type="scientific">bacterium (Candidatus Blackallbacteria) CG17_big_fil_post_rev_8_21_14_2_50_48_46</name>
    <dbReference type="NCBI Taxonomy" id="2014261"/>
    <lineage>
        <taxon>Bacteria</taxon>
        <taxon>Candidatus Blackallbacteria</taxon>
    </lineage>
</organism>
<dbReference type="Gene3D" id="3.40.190.10">
    <property type="entry name" value="Periplasmic binding protein-like II"/>
    <property type="match status" value="2"/>
</dbReference>
<accession>A0A2M7G348</accession>
<dbReference type="NCBIfam" id="NF008361">
    <property type="entry name" value="PRK11151.1"/>
    <property type="match status" value="1"/>
</dbReference>
<dbReference type="GO" id="GO:0003677">
    <property type="term" value="F:DNA binding"/>
    <property type="evidence" value="ECO:0007669"/>
    <property type="project" value="UniProtKB-KW"/>
</dbReference>
<dbReference type="Pfam" id="PF03466">
    <property type="entry name" value="LysR_substrate"/>
    <property type="match status" value="1"/>
</dbReference>
<comment type="caution">
    <text evidence="7">The sequence shown here is derived from an EMBL/GenBank/DDBJ whole genome shotgun (WGS) entry which is preliminary data.</text>
</comment>
<evidence type="ECO:0000256" key="5">
    <source>
        <dbReference type="ARBA" id="ARBA00023163"/>
    </source>
</evidence>
<comment type="similarity">
    <text evidence="1">Belongs to the LysR transcriptional regulatory family.</text>
</comment>
<evidence type="ECO:0000256" key="3">
    <source>
        <dbReference type="ARBA" id="ARBA00023125"/>
    </source>
</evidence>
<dbReference type="GO" id="GO:0032993">
    <property type="term" value="C:protein-DNA complex"/>
    <property type="evidence" value="ECO:0007669"/>
    <property type="project" value="TreeGrafter"/>
</dbReference>
<dbReference type="Gene3D" id="1.10.10.10">
    <property type="entry name" value="Winged helix-like DNA-binding domain superfamily/Winged helix DNA-binding domain"/>
    <property type="match status" value="1"/>
</dbReference>
<dbReference type="FunFam" id="1.10.10.10:FF:000001">
    <property type="entry name" value="LysR family transcriptional regulator"/>
    <property type="match status" value="1"/>
</dbReference>
<dbReference type="AlphaFoldDB" id="A0A2M7G348"/>
<reference evidence="7 8" key="1">
    <citation type="submission" date="2017-09" db="EMBL/GenBank/DDBJ databases">
        <title>Depth-based differentiation of microbial function through sediment-hosted aquifers and enrichment of novel symbionts in the deep terrestrial subsurface.</title>
        <authorList>
            <person name="Probst A.J."/>
            <person name="Ladd B."/>
            <person name="Jarett J.K."/>
            <person name="Geller-Mcgrath D.E."/>
            <person name="Sieber C.M."/>
            <person name="Emerson J.B."/>
            <person name="Anantharaman K."/>
            <person name="Thomas B.C."/>
            <person name="Malmstrom R."/>
            <person name="Stieglmeier M."/>
            <person name="Klingl A."/>
            <person name="Woyke T."/>
            <person name="Ryan C.M."/>
            <person name="Banfield J.F."/>
        </authorList>
    </citation>
    <scope>NUCLEOTIDE SEQUENCE [LARGE SCALE GENOMIC DNA]</scope>
    <source>
        <strain evidence="7">CG17_big_fil_post_rev_8_21_14_2_50_48_46</strain>
    </source>
</reference>
<dbReference type="InterPro" id="IPR036390">
    <property type="entry name" value="WH_DNA-bd_sf"/>
</dbReference>
<protein>
    <submittedName>
        <fullName evidence="7">DNA-binding transcriptional regulator OxyR</fullName>
    </submittedName>
</protein>
<evidence type="ECO:0000256" key="4">
    <source>
        <dbReference type="ARBA" id="ARBA00023159"/>
    </source>
</evidence>
<proteinExistence type="inferred from homology"/>
<dbReference type="GO" id="GO:0003700">
    <property type="term" value="F:DNA-binding transcription factor activity"/>
    <property type="evidence" value="ECO:0007669"/>
    <property type="project" value="InterPro"/>
</dbReference>
<feature type="domain" description="HTH lysR-type" evidence="6">
    <location>
        <begin position="1"/>
        <end position="58"/>
    </location>
</feature>
<evidence type="ECO:0000256" key="1">
    <source>
        <dbReference type="ARBA" id="ARBA00009437"/>
    </source>
</evidence>
<evidence type="ECO:0000313" key="8">
    <source>
        <dbReference type="Proteomes" id="UP000231019"/>
    </source>
</evidence>
<name>A0A2M7G348_9BACT</name>
<sequence length="298" mass="33700">MNLRDLEYLIALDELRHFRKAAEKCYVSQPTLSGQLKKLEQELGVQLVERTRHRVFLTPVGQEIVNKARRIMQEVEYIQELAQMAGDPLRGPLRIGLIPTLGPYLLPLIIPAIRKGLPGLELYLHEIQTADLLKRLASGELDVGILALPIESEQMQIRSLFEEHFWLAVPENHLLALQKNVKLRQLAQETILLLDDGHCLRDQALDVCTMAGAREKANFRGTSLETLKHMVSSGNGITLMPELAILTPEPESSQIRYLPFENPAPAREIGLIYRKSSPRKNCFDKLAKIIQVAVKLKI</sequence>
<dbReference type="EMBL" id="PFFQ01000039">
    <property type="protein sequence ID" value="PIW16239.1"/>
    <property type="molecule type" value="Genomic_DNA"/>
</dbReference>
<dbReference type="PROSITE" id="PS50931">
    <property type="entry name" value="HTH_LYSR"/>
    <property type="match status" value="1"/>
</dbReference>
<evidence type="ECO:0000259" key="6">
    <source>
        <dbReference type="PROSITE" id="PS50931"/>
    </source>
</evidence>
<dbReference type="InterPro" id="IPR000847">
    <property type="entry name" value="LysR_HTH_N"/>
</dbReference>
<dbReference type="CDD" id="cd08411">
    <property type="entry name" value="PBP2_OxyR"/>
    <property type="match status" value="1"/>
</dbReference>
<keyword evidence="3 7" id="KW-0238">DNA-binding</keyword>
<evidence type="ECO:0000313" key="7">
    <source>
        <dbReference type="EMBL" id="PIW16239.1"/>
    </source>
</evidence>
<dbReference type="InterPro" id="IPR005119">
    <property type="entry name" value="LysR_subst-bd"/>
</dbReference>